<dbReference type="EMBL" id="KQ474075">
    <property type="protein sequence ID" value="KPV77121.1"/>
    <property type="molecule type" value="Genomic_DNA"/>
</dbReference>
<gene>
    <name evidence="2" type="ORF">RHOBADRAFT_52072</name>
</gene>
<proteinExistence type="predicted"/>
<sequence length="221" mass="24025">MVNSLALVLASLALGLVSTVTAAPVVAQEHPDADLAKRSPDLLWGLDDLDYGYYGWRGGWKRDLDGHPNAEGLVKRDSFPVEERDVHPAELEKRQFGGYGGGYGGYGYGRSSYSSGYYGAVGGGYSSGYSSRGGGGRLVGGGFYKRDLDQATTDDLVKRSDSPDLEARAVEPVEAAAEPANAAVAEPVDAAAQPAEAYPYYGYRPWRYRPYRPYRPYRYGW</sequence>
<dbReference type="RefSeq" id="XP_018273170.1">
    <property type="nucleotide sequence ID" value="XM_018416158.1"/>
</dbReference>
<evidence type="ECO:0000313" key="3">
    <source>
        <dbReference type="Proteomes" id="UP000053890"/>
    </source>
</evidence>
<evidence type="ECO:0000313" key="2">
    <source>
        <dbReference type="EMBL" id="KPV77121.1"/>
    </source>
</evidence>
<dbReference type="Proteomes" id="UP000053890">
    <property type="component" value="Unassembled WGS sequence"/>
</dbReference>
<feature type="signal peptide" evidence="1">
    <location>
        <begin position="1"/>
        <end position="22"/>
    </location>
</feature>
<protein>
    <submittedName>
        <fullName evidence="2">Uncharacterized protein</fullName>
    </submittedName>
</protein>
<reference evidence="2 3" key="1">
    <citation type="journal article" date="2015" name="Front. Microbiol.">
        <title>Genome sequence of the plant growth promoting endophytic yeast Rhodotorula graminis WP1.</title>
        <authorList>
            <person name="Firrincieli A."/>
            <person name="Otillar R."/>
            <person name="Salamov A."/>
            <person name="Schmutz J."/>
            <person name="Khan Z."/>
            <person name="Redman R.S."/>
            <person name="Fleck N.D."/>
            <person name="Lindquist E."/>
            <person name="Grigoriev I.V."/>
            <person name="Doty S.L."/>
        </authorList>
    </citation>
    <scope>NUCLEOTIDE SEQUENCE [LARGE SCALE GENOMIC DNA]</scope>
    <source>
        <strain evidence="2 3">WP1</strain>
    </source>
</reference>
<feature type="chain" id="PRO_5008265607" evidence="1">
    <location>
        <begin position="23"/>
        <end position="221"/>
    </location>
</feature>
<organism evidence="2 3">
    <name type="scientific">Rhodotorula graminis (strain WP1)</name>
    <dbReference type="NCBI Taxonomy" id="578459"/>
    <lineage>
        <taxon>Eukaryota</taxon>
        <taxon>Fungi</taxon>
        <taxon>Dikarya</taxon>
        <taxon>Basidiomycota</taxon>
        <taxon>Pucciniomycotina</taxon>
        <taxon>Microbotryomycetes</taxon>
        <taxon>Sporidiobolales</taxon>
        <taxon>Sporidiobolaceae</taxon>
        <taxon>Rhodotorula</taxon>
    </lineage>
</organism>
<accession>A0A194SCK2</accession>
<keyword evidence="1" id="KW-0732">Signal</keyword>
<evidence type="ECO:0000256" key="1">
    <source>
        <dbReference type="SAM" id="SignalP"/>
    </source>
</evidence>
<keyword evidence="3" id="KW-1185">Reference proteome</keyword>
<dbReference type="GeneID" id="28976606"/>
<dbReference type="OMA" id="GYRPWRY"/>
<name>A0A194SCK2_RHOGW</name>
<dbReference type="AlphaFoldDB" id="A0A194SCK2"/>